<evidence type="ECO:0000313" key="2">
    <source>
        <dbReference type="EMBL" id="EBW7077160.1"/>
    </source>
</evidence>
<dbReference type="EMBL" id="AAHVGF010000002">
    <property type="protein sequence ID" value="ECA7099675.1"/>
    <property type="molecule type" value="Genomic_DNA"/>
</dbReference>
<name>A0A5I3DEP9_SALET</name>
<dbReference type="AlphaFoldDB" id="A0A5I3DEP9"/>
<protein>
    <submittedName>
        <fullName evidence="4">Uncharacterized protein</fullName>
    </submittedName>
</protein>
<organism evidence="4">
    <name type="scientific">Salmonella enterica subsp. enterica serovar Indiana</name>
    <dbReference type="NCBI Taxonomy" id="286783"/>
    <lineage>
        <taxon>Bacteria</taxon>
        <taxon>Pseudomonadati</taxon>
        <taxon>Pseudomonadota</taxon>
        <taxon>Gammaproteobacteria</taxon>
        <taxon>Enterobacterales</taxon>
        <taxon>Enterobacteriaceae</taxon>
        <taxon>Salmonella</taxon>
    </lineage>
</organism>
<gene>
    <name evidence="1" type="ORF">D4X88_07660</name>
    <name evidence="2" type="ORF">DQC01_19755</name>
    <name evidence="3" type="ORF">EGU88_05890</name>
    <name evidence="4" type="ORF">EO253_04410</name>
    <name evidence="5" type="ORF">EUV76_06645</name>
</gene>
<sequence length="110" mass="12778">MAKKSRVYGVRVRTAQDGEFIYGKPVPGMSKAHVFNEVNSQLMAVLEVKYLGWYDITLSANSSTDYYFELTSKKKGNTYIFEPGDFGWNHLNYQFQQDVDEMVEFMDSDY</sequence>
<dbReference type="EMBL" id="AAHSKH010000002">
    <property type="protein sequence ID" value="EBZ8332017.1"/>
    <property type="molecule type" value="Genomic_DNA"/>
</dbReference>
<evidence type="ECO:0000313" key="3">
    <source>
        <dbReference type="EMBL" id="EBZ8332017.1"/>
    </source>
</evidence>
<evidence type="ECO:0000313" key="1">
    <source>
        <dbReference type="EMBL" id="EBS6377171.1"/>
    </source>
</evidence>
<dbReference type="EMBL" id="AAGWDL010000004">
    <property type="protein sequence ID" value="EBS6377171.1"/>
    <property type="molecule type" value="Genomic_DNA"/>
</dbReference>
<evidence type="ECO:0000313" key="5">
    <source>
        <dbReference type="EMBL" id="ECB0583634.1"/>
    </source>
</evidence>
<accession>A0A5I3DEP9</accession>
<evidence type="ECO:0000313" key="4">
    <source>
        <dbReference type="EMBL" id="ECA7099675.1"/>
    </source>
</evidence>
<dbReference type="Proteomes" id="UP000839609">
    <property type="component" value="Unassembled WGS sequence"/>
</dbReference>
<dbReference type="EMBL" id="AAHWIV010000004">
    <property type="protein sequence ID" value="ECB0583634.1"/>
    <property type="molecule type" value="Genomic_DNA"/>
</dbReference>
<reference evidence="4" key="1">
    <citation type="submission" date="2019-01" db="EMBL/GenBank/DDBJ databases">
        <authorList>
            <person name="Ashton P.M."/>
            <person name="Dallman T."/>
            <person name="Nair S."/>
            <person name="De Pinna E."/>
            <person name="Peters T."/>
            <person name="Grant K."/>
        </authorList>
    </citation>
    <scope>NUCLEOTIDE SEQUENCE</scope>
    <source>
        <strain evidence="2">382836</strain>
        <strain evidence="5">553265</strain>
        <strain evidence="1">599586</strain>
        <strain evidence="3">636274</strain>
        <strain evidence="4">661039</strain>
    </source>
</reference>
<proteinExistence type="predicted"/>
<comment type="caution">
    <text evidence="4">The sequence shown here is derived from an EMBL/GenBank/DDBJ whole genome shotgun (WGS) entry which is preliminary data.</text>
</comment>
<dbReference type="EMBL" id="AAHJAA010000109">
    <property type="protein sequence ID" value="EBW7077160.1"/>
    <property type="molecule type" value="Genomic_DNA"/>
</dbReference>